<evidence type="ECO:0000256" key="10">
    <source>
        <dbReference type="RuleBase" id="RU000594"/>
    </source>
</evidence>
<keyword evidence="7 9" id="KW-1133">Transmembrane helix</keyword>
<keyword evidence="2 9" id="KW-1003">Cell membrane</keyword>
<comment type="similarity">
    <text evidence="1 9 11">Belongs to the peptidase A8 family.</text>
</comment>
<dbReference type="PROSITE" id="PS00855">
    <property type="entry name" value="SPASE_II"/>
    <property type="match status" value="1"/>
</dbReference>
<feature type="transmembrane region" description="Helical" evidence="9">
    <location>
        <begin position="58"/>
        <end position="76"/>
    </location>
</feature>
<protein>
    <recommendedName>
        <fullName evidence="9">Lipoprotein signal peptidase</fullName>
        <ecNumber evidence="9">3.4.23.36</ecNumber>
    </recommendedName>
    <alternativeName>
        <fullName evidence="9">Prolipoprotein signal peptidase</fullName>
    </alternativeName>
    <alternativeName>
        <fullName evidence="9">Signal peptidase II</fullName>
        <shortName evidence="9">SPase II</shortName>
    </alternativeName>
</protein>
<dbReference type="EC" id="3.4.23.36" evidence="9"/>
<comment type="catalytic activity">
    <reaction evidence="9 10">
        <text>Release of signal peptides from bacterial membrane prolipoproteins. Hydrolyzes -Xaa-Yaa-Zaa-|-(S,diacylglyceryl)Cys-, in which Xaa is hydrophobic (preferably Leu), and Yaa (Ala or Ser) and Zaa (Gly or Ala) have small, neutral side chains.</text>
        <dbReference type="EC" id="3.4.23.36"/>
    </reaction>
</comment>
<dbReference type="GO" id="GO:0004190">
    <property type="term" value="F:aspartic-type endopeptidase activity"/>
    <property type="evidence" value="ECO:0007669"/>
    <property type="project" value="UniProtKB-UniRule"/>
</dbReference>
<comment type="pathway">
    <text evidence="9">Protein modification; lipoprotein biosynthesis (signal peptide cleavage).</text>
</comment>
<comment type="function">
    <text evidence="9 10">This protein specifically catalyzes the removal of signal peptides from prolipoproteins.</text>
</comment>
<dbReference type="PANTHER" id="PTHR33695">
    <property type="entry name" value="LIPOPROTEIN SIGNAL PEPTIDASE"/>
    <property type="match status" value="1"/>
</dbReference>
<evidence type="ECO:0000256" key="5">
    <source>
        <dbReference type="ARBA" id="ARBA00022750"/>
    </source>
</evidence>
<reference evidence="12 13" key="1">
    <citation type="submission" date="2016-10" db="EMBL/GenBank/DDBJ databases">
        <authorList>
            <person name="de Groot N.N."/>
        </authorList>
    </citation>
    <scope>NUCLEOTIDE SEQUENCE [LARGE SCALE GENOMIC DNA]</scope>
    <source>
        <strain evidence="12 13">ATCC 51327</strain>
    </source>
</reference>
<keyword evidence="8 9" id="KW-0472">Membrane</keyword>
<accession>A0A1I4GHK5</accession>
<dbReference type="GO" id="GO:0006508">
    <property type="term" value="P:proteolysis"/>
    <property type="evidence" value="ECO:0007669"/>
    <property type="project" value="UniProtKB-KW"/>
</dbReference>
<dbReference type="EMBL" id="FOTI01000006">
    <property type="protein sequence ID" value="SFL29003.1"/>
    <property type="molecule type" value="Genomic_DNA"/>
</dbReference>
<keyword evidence="4 9" id="KW-0812">Transmembrane</keyword>
<evidence type="ECO:0000313" key="12">
    <source>
        <dbReference type="EMBL" id="SFL29003.1"/>
    </source>
</evidence>
<dbReference type="STRING" id="29563.SAMN02983006_00741"/>
<comment type="caution">
    <text evidence="9">Lacks conserved residue(s) required for the propagation of feature annotation.</text>
</comment>
<dbReference type="Proteomes" id="UP000199006">
    <property type="component" value="Unassembled WGS sequence"/>
</dbReference>
<evidence type="ECO:0000256" key="11">
    <source>
        <dbReference type="RuleBase" id="RU004181"/>
    </source>
</evidence>
<feature type="active site" evidence="9">
    <location>
        <position position="130"/>
    </location>
</feature>
<dbReference type="AlphaFoldDB" id="A0A1I4GHK5"/>
<evidence type="ECO:0000256" key="9">
    <source>
        <dbReference type="HAMAP-Rule" id="MF_00161"/>
    </source>
</evidence>
<feature type="active site" evidence="9">
    <location>
        <position position="111"/>
    </location>
</feature>
<dbReference type="PANTHER" id="PTHR33695:SF1">
    <property type="entry name" value="LIPOPROTEIN SIGNAL PEPTIDASE"/>
    <property type="match status" value="1"/>
</dbReference>
<evidence type="ECO:0000256" key="2">
    <source>
        <dbReference type="ARBA" id="ARBA00022475"/>
    </source>
</evidence>
<keyword evidence="5 9" id="KW-0064">Aspartyl protease</keyword>
<keyword evidence="6 9" id="KW-0378">Hydrolase</keyword>
<evidence type="ECO:0000256" key="7">
    <source>
        <dbReference type="ARBA" id="ARBA00022989"/>
    </source>
</evidence>
<dbReference type="HAMAP" id="MF_00161">
    <property type="entry name" value="LspA"/>
    <property type="match status" value="1"/>
</dbReference>
<evidence type="ECO:0000313" key="13">
    <source>
        <dbReference type="Proteomes" id="UP000199006"/>
    </source>
</evidence>
<keyword evidence="3 9" id="KW-0645">Protease</keyword>
<organism evidence="12 13">
    <name type="scientific">Halanaerobium salsuginis</name>
    <dbReference type="NCBI Taxonomy" id="29563"/>
    <lineage>
        <taxon>Bacteria</taxon>
        <taxon>Bacillati</taxon>
        <taxon>Bacillota</taxon>
        <taxon>Clostridia</taxon>
        <taxon>Halanaerobiales</taxon>
        <taxon>Halanaerobiaceae</taxon>
        <taxon>Halanaerobium</taxon>
    </lineage>
</organism>
<dbReference type="NCBIfam" id="TIGR00077">
    <property type="entry name" value="lspA"/>
    <property type="match status" value="1"/>
</dbReference>
<evidence type="ECO:0000256" key="6">
    <source>
        <dbReference type="ARBA" id="ARBA00022801"/>
    </source>
</evidence>
<comment type="subcellular location">
    <subcellularLocation>
        <location evidence="9">Cell membrane</location>
        <topology evidence="9">Multi-pass membrane protein</topology>
    </subcellularLocation>
</comment>
<dbReference type="Pfam" id="PF01252">
    <property type="entry name" value="Peptidase_A8"/>
    <property type="match status" value="1"/>
</dbReference>
<dbReference type="PRINTS" id="PR00781">
    <property type="entry name" value="LIPOSIGPTASE"/>
</dbReference>
<dbReference type="GO" id="GO:0005886">
    <property type="term" value="C:plasma membrane"/>
    <property type="evidence" value="ECO:0007669"/>
    <property type="project" value="UniProtKB-SubCell"/>
</dbReference>
<evidence type="ECO:0000256" key="8">
    <source>
        <dbReference type="ARBA" id="ARBA00023136"/>
    </source>
</evidence>
<dbReference type="UniPathway" id="UPA00665"/>
<gene>
    <name evidence="9" type="primary">lspA</name>
    <name evidence="12" type="ORF">SAMN02983006_00741</name>
</gene>
<feature type="transmembrane region" description="Helical" evidence="9">
    <location>
        <begin position="125"/>
        <end position="146"/>
    </location>
</feature>
<keyword evidence="13" id="KW-1185">Reference proteome</keyword>
<evidence type="ECO:0000256" key="4">
    <source>
        <dbReference type="ARBA" id="ARBA00022692"/>
    </source>
</evidence>
<name>A0A1I4GHK5_9FIRM</name>
<feature type="transmembrane region" description="Helical" evidence="9">
    <location>
        <begin position="83"/>
        <end position="105"/>
    </location>
</feature>
<evidence type="ECO:0000256" key="1">
    <source>
        <dbReference type="ARBA" id="ARBA00006139"/>
    </source>
</evidence>
<sequence length="149" mass="17224">MQMMVFTILLLGFDQLIKFWIRNNLAEFEHLKFGVDFVYLTFIKNRGAAFGILSGQRYLFIFLSILLLILLSFFYYKNLQADLIGSLALSFILAGGLSNLIDRFWLHYVVDFLAFNLFSFSNLPVINLADILICIGSLLLIYRAFLLEN</sequence>
<dbReference type="InterPro" id="IPR001872">
    <property type="entry name" value="Peptidase_A8"/>
</dbReference>
<evidence type="ECO:0000256" key="3">
    <source>
        <dbReference type="ARBA" id="ARBA00022670"/>
    </source>
</evidence>
<proteinExistence type="inferred from homology"/>